<protein>
    <submittedName>
        <fullName evidence="1">Uncharacterized protein</fullName>
    </submittedName>
</protein>
<reference evidence="2" key="1">
    <citation type="journal article" date="2019" name="Int. J. Syst. Evol. Microbiol.">
        <title>The Global Catalogue of Microorganisms (GCM) 10K type strain sequencing project: providing services to taxonomists for standard genome sequencing and annotation.</title>
        <authorList>
            <consortium name="The Broad Institute Genomics Platform"/>
            <consortium name="The Broad Institute Genome Sequencing Center for Infectious Disease"/>
            <person name="Wu L."/>
            <person name="Ma J."/>
        </authorList>
    </citation>
    <scope>NUCLEOTIDE SEQUENCE [LARGE SCALE GENOMIC DNA]</scope>
    <source>
        <strain evidence="2">JCM 13850</strain>
    </source>
</reference>
<gene>
    <name evidence="1" type="ORF">GCM10009727_67910</name>
</gene>
<name>A0ABP5M018_9ACTN</name>
<evidence type="ECO:0000313" key="2">
    <source>
        <dbReference type="Proteomes" id="UP001501020"/>
    </source>
</evidence>
<proteinExistence type="predicted"/>
<accession>A0ABP5M018</accession>
<keyword evidence="2" id="KW-1185">Reference proteome</keyword>
<comment type="caution">
    <text evidence="1">The sequence shown here is derived from an EMBL/GenBank/DDBJ whole genome shotgun (WGS) entry which is preliminary data.</text>
</comment>
<dbReference type="EMBL" id="BAAAMR010000077">
    <property type="protein sequence ID" value="GAA2157771.1"/>
    <property type="molecule type" value="Genomic_DNA"/>
</dbReference>
<dbReference type="Proteomes" id="UP001501020">
    <property type="component" value="Unassembled WGS sequence"/>
</dbReference>
<evidence type="ECO:0000313" key="1">
    <source>
        <dbReference type="EMBL" id="GAA2157771.1"/>
    </source>
</evidence>
<sequence length="49" mass="4961">MARTPLWGSDVGSDIPAARSHAPASFAFADVLTCEEGATSASVTRPAGQ</sequence>
<organism evidence="1 2">
    <name type="scientific">Actinomadura napierensis</name>
    <dbReference type="NCBI Taxonomy" id="267854"/>
    <lineage>
        <taxon>Bacteria</taxon>
        <taxon>Bacillati</taxon>
        <taxon>Actinomycetota</taxon>
        <taxon>Actinomycetes</taxon>
        <taxon>Streptosporangiales</taxon>
        <taxon>Thermomonosporaceae</taxon>
        <taxon>Actinomadura</taxon>
    </lineage>
</organism>